<keyword evidence="6" id="KW-0472">Membrane</keyword>
<dbReference type="InterPro" id="IPR011016">
    <property type="entry name" value="Znf_RING-CH"/>
</dbReference>
<dbReference type="Gene3D" id="3.30.40.10">
    <property type="entry name" value="Zinc/RING finger domain, C3HC4 (zinc finger)"/>
    <property type="match status" value="1"/>
</dbReference>
<dbReference type="PANTHER" id="PTHR23012">
    <property type="entry name" value="RING/FYVE/PHD ZINC FINGER DOMAIN-CONTAINING"/>
    <property type="match status" value="1"/>
</dbReference>
<evidence type="ECO:0000256" key="2">
    <source>
        <dbReference type="ARBA" id="ARBA00022771"/>
    </source>
</evidence>
<feature type="transmembrane region" description="Helical" evidence="6">
    <location>
        <begin position="157"/>
        <end position="183"/>
    </location>
</feature>
<dbReference type="Pfam" id="PF12906">
    <property type="entry name" value="RINGv"/>
    <property type="match status" value="1"/>
</dbReference>
<name>A0ABQ8BTZ4_BRANA</name>
<feature type="transmembrane region" description="Helical" evidence="6">
    <location>
        <begin position="127"/>
        <end position="145"/>
    </location>
</feature>
<feature type="domain" description="RING-CH-type" evidence="8">
    <location>
        <begin position="19"/>
        <end position="79"/>
    </location>
</feature>
<feature type="compositionally biased region" description="Acidic residues" evidence="5">
    <location>
        <begin position="195"/>
        <end position="216"/>
    </location>
</feature>
<evidence type="ECO:0000313" key="10">
    <source>
        <dbReference type="Proteomes" id="UP000824890"/>
    </source>
</evidence>
<evidence type="ECO:0000256" key="1">
    <source>
        <dbReference type="ARBA" id="ARBA00022723"/>
    </source>
</evidence>
<dbReference type="PROSITE" id="PS50089">
    <property type="entry name" value="ZF_RING_2"/>
    <property type="match status" value="1"/>
</dbReference>
<evidence type="ECO:0000256" key="3">
    <source>
        <dbReference type="ARBA" id="ARBA00022833"/>
    </source>
</evidence>
<dbReference type="CDD" id="cd16495">
    <property type="entry name" value="RING_CH-C4HC3_MARCH"/>
    <property type="match status" value="1"/>
</dbReference>
<evidence type="ECO:0000256" key="4">
    <source>
        <dbReference type="PROSITE-ProRule" id="PRU00175"/>
    </source>
</evidence>
<feature type="region of interest" description="Disordered" evidence="5">
    <location>
        <begin position="191"/>
        <end position="222"/>
    </location>
</feature>
<dbReference type="InterPro" id="IPR022143">
    <property type="entry name" value="DUF3675"/>
</dbReference>
<dbReference type="InterPro" id="IPR033275">
    <property type="entry name" value="MARCH-like"/>
</dbReference>
<dbReference type="InterPro" id="IPR001841">
    <property type="entry name" value="Znf_RING"/>
</dbReference>
<keyword evidence="3" id="KW-0862">Zinc</keyword>
<dbReference type="SMART" id="SM00744">
    <property type="entry name" value="RINGv"/>
    <property type="match status" value="1"/>
</dbReference>
<dbReference type="PROSITE" id="PS51292">
    <property type="entry name" value="ZF_RING_CH"/>
    <property type="match status" value="1"/>
</dbReference>
<protein>
    <recommendedName>
        <fullName evidence="11">RING-CH-type domain-containing protein</fullName>
    </recommendedName>
</protein>
<dbReference type="PANTHER" id="PTHR23012:SF169">
    <property type="entry name" value="BNAA09G00550D PROTEIN"/>
    <property type="match status" value="1"/>
</dbReference>
<evidence type="ECO:0000259" key="7">
    <source>
        <dbReference type="PROSITE" id="PS50089"/>
    </source>
</evidence>
<comment type="caution">
    <text evidence="9">The sequence shown here is derived from an EMBL/GenBank/DDBJ whole genome shotgun (WGS) entry which is preliminary data.</text>
</comment>
<dbReference type="Proteomes" id="UP000824890">
    <property type="component" value="Unassembled WGS sequence"/>
</dbReference>
<evidence type="ECO:0000256" key="6">
    <source>
        <dbReference type="SAM" id="Phobius"/>
    </source>
</evidence>
<dbReference type="Pfam" id="PF12428">
    <property type="entry name" value="DUF3675"/>
    <property type="match status" value="1"/>
</dbReference>
<feature type="domain" description="RING-type" evidence="7">
    <location>
        <begin position="27"/>
        <end position="72"/>
    </location>
</feature>
<keyword evidence="6" id="KW-0812">Transmembrane</keyword>
<accession>A0ABQ8BTZ4</accession>
<sequence length="222" mass="25525">ARIEREMGEVVIIIDETKSSKQRISRCRICHEEEAESFFEVPCACSGTVKFAHRDCIQRWCNEKGNTTCEICLQVYRHGYTAIPKPTKMIEEEEVTIGEGGGGRRRRRRLVSITEPDFTQSNSVATFFRSLTFTLAVLLLMKHTFDVIYGTEEYPFTVFTVLTLKAIGILLPMFIIIQTISAIQKTIRRRQQYPDSEEDTLSSSDDDEDELDDDEEQQQHLA</sequence>
<dbReference type="InterPro" id="IPR013083">
    <property type="entry name" value="Znf_RING/FYVE/PHD"/>
</dbReference>
<organism evidence="9 10">
    <name type="scientific">Brassica napus</name>
    <name type="common">Rape</name>
    <dbReference type="NCBI Taxonomy" id="3708"/>
    <lineage>
        <taxon>Eukaryota</taxon>
        <taxon>Viridiplantae</taxon>
        <taxon>Streptophyta</taxon>
        <taxon>Embryophyta</taxon>
        <taxon>Tracheophyta</taxon>
        <taxon>Spermatophyta</taxon>
        <taxon>Magnoliopsida</taxon>
        <taxon>eudicotyledons</taxon>
        <taxon>Gunneridae</taxon>
        <taxon>Pentapetalae</taxon>
        <taxon>rosids</taxon>
        <taxon>malvids</taxon>
        <taxon>Brassicales</taxon>
        <taxon>Brassicaceae</taxon>
        <taxon>Brassiceae</taxon>
        <taxon>Brassica</taxon>
    </lineage>
</organism>
<proteinExistence type="predicted"/>
<dbReference type="SUPFAM" id="SSF57850">
    <property type="entry name" value="RING/U-box"/>
    <property type="match status" value="1"/>
</dbReference>
<feature type="non-terminal residue" evidence="9">
    <location>
        <position position="1"/>
    </location>
</feature>
<evidence type="ECO:0000259" key="8">
    <source>
        <dbReference type="PROSITE" id="PS51292"/>
    </source>
</evidence>
<gene>
    <name evidence="9" type="ORF">HID58_031590</name>
</gene>
<evidence type="ECO:0000256" key="5">
    <source>
        <dbReference type="SAM" id="MobiDB-lite"/>
    </source>
</evidence>
<reference evidence="9 10" key="1">
    <citation type="submission" date="2021-05" db="EMBL/GenBank/DDBJ databases">
        <title>Genome Assembly of Synthetic Allotetraploid Brassica napus Reveals Homoeologous Exchanges between Subgenomes.</title>
        <authorList>
            <person name="Davis J.T."/>
        </authorList>
    </citation>
    <scope>NUCLEOTIDE SEQUENCE [LARGE SCALE GENOMIC DNA]</scope>
    <source>
        <strain evidence="10">cv. Da-Ae</strain>
        <tissue evidence="9">Seedling</tissue>
    </source>
</reference>
<keyword evidence="2 4" id="KW-0863">Zinc-finger</keyword>
<keyword evidence="6" id="KW-1133">Transmembrane helix</keyword>
<dbReference type="EMBL" id="JAGKQM010000009">
    <property type="protein sequence ID" value="KAH0908269.1"/>
    <property type="molecule type" value="Genomic_DNA"/>
</dbReference>
<evidence type="ECO:0008006" key="11">
    <source>
        <dbReference type="Google" id="ProtNLM"/>
    </source>
</evidence>
<keyword evidence="10" id="KW-1185">Reference proteome</keyword>
<keyword evidence="1" id="KW-0479">Metal-binding</keyword>
<evidence type="ECO:0000313" key="9">
    <source>
        <dbReference type="EMBL" id="KAH0908269.1"/>
    </source>
</evidence>